<accession>A0ABM8X615</accession>
<comment type="caution">
    <text evidence="2">The sequence shown here is derived from an EMBL/GenBank/DDBJ whole genome shotgun (WGS) entry which is preliminary data.</text>
</comment>
<dbReference type="PROSITE" id="PS51708">
    <property type="entry name" value="CHAD"/>
    <property type="match status" value="1"/>
</dbReference>
<dbReference type="PANTHER" id="PTHR39339">
    <property type="entry name" value="SLR1444 PROTEIN"/>
    <property type="match status" value="1"/>
</dbReference>
<feature type="domain" description="CHAD" evidence="1">
    <location>
        <begin position="15"/>
        <end position="279"/>
    </location>
</feature>
<proteinExistence type="predicted"/>
<dbReference type="Proteomes" id="UP000706525">
    <property type="component" value="Unassembled WGS sequence"/>
</dbReference>
<reference evidence="2 3" key="1">
    <citation type="submission" date="2021-08" db="EMBL/GenBank/DDBJ databases">
        <authorList>
            <person name="Peeters C."/>
        </authorList>
    </citation>
    <scope>NUCLEOTIDE SEQUENCE [LARGE SCALE GENOMIC DNA]</scope>
    <source>
        <strain evidence="2 3">LMG 32289</strain>
    </source>
</reference>
<name>A0ABM8X615_9BURK</name>
<organism evidence="2 3">
    <name type="scientific">Cupriavidus pampae</name>
    <dbReference type="NCBI Taxonomy" id="659251"/>
    <lineage>
        <taxon>Bacteria</taxon>
        <taxon>Pseudomonadati</taxon>
        <taxon>Pseudomonadota</taxon>
        <taxon>Betaproteobacteria</taxon>
        <taxon>Burkholderiales</taxon>
        <taxon>Burkholderiaceae</taxon>
        <taxon>Cupriavidus</taxon>
    </lineage>
</organism>
<dbReference type="RefSeq" id="WP_223990101.1">
    <property type="nucleotide sequence ID" value="NZ_CAJZAG010000006.1"/>
</dbReference>
<dbReference type="InterPro" id="IPR038186">
    <property type="entry name" value="CHAD_dom_sf"/>
</dbReference>
<dbReference type="Pfam" id="PF05235">
    <property type="entry name" value="CHAD"/>
    <property type="match status" value="1"/>
</dbReference>
<evidence type="ECO:0000313" key="3">
    <source>
        <dbReference type="Proteomes" id="UP000706525"/>
    </source>
</evidence>
<evidence type="ECO:0000313" key="2">
    <source>
        <dbReference type="EMBL" id="CAG9175405.1"/>
    </source>
</evidence>
<keyword evidence="3" id="KW-1185">Reference proteome</keyword>
<evidence type="ECO:0000259" key="1">
    <source>
        <dbReference type="PROSITE" id="PS51708"/>
    </source>
</evidence>
<dbReference type="SMART" id="SM00880">
    <property type="entry name" value="CHAD"/>
    <property type="match status" value="1"/>
</dbReference>
<gene>
    <name evidence="2" type="ORF">LMG32289_03308</name>
</gene>
<dbReference type="Gene3D" id="1.40.20.10">
    <property type="entry name" value="CHAD domain"/>
    <property type="match status" value="1"/>
</dbReference>
<dbReference type="PANTHER" id="PTHR39339:SF1">
    <property type="entry name" value="CHAD DOMAIN-CONTAINING PROTEIN"/>
    <property type="match status" value="1"/>
</dbReference>
<dbReference type="InterPro" id="IPR007899">
    <property type="entry name" value="CHAD_dom"/>
</dbReference>
<sequence length="279" mass="30988">MRPFAAFVALADVGLCTVRAHIEAVLAGGAGENTGESGDGSDVSDGSNVEAIHELRVAVRHLRAVAWAFRPVLSDTINARWKAVLRDTANAGSEARDWDVFIAETIAPALEREPGHPLLLALRETAQARRAVAYRAMMTTLSRDMRAQLGTLERDLRRLARGREKADSNRGVSDGGKRLDAFARRRVGKARQHVRELAQAAHEGQTGDERIERVHRLRIGNKRLRYAIEALADVLPRRLRKRLHKKLVRRQTALGAVVDDAVARRLLCECLADLPKYRP</sequence>
<protein>
    <recommendedName>
        <fullName evidence="1">CHAD domain-containing protein</fullName>
    </recommendedName>
</protein>
<dbReference type="EMBL" id="CAJZAG010000006">
    <property type="protein sequence ID" value="CAG9175405.1"/>
    <property type="molecule type" value="Genomic_DNA"/>
</dbReference>